<reference evidence="9" key="2">
    <citation type="journal article" date="2016" name="Int. J. Syst. Evol. Microbiol.">
        <title>Complete genome sequence and cell structure of Limnochorda pilosa, a Gram-negative spore-former within the phylum Firmicutes.</title>
        <authorList>
            <person name="Watanabe M."/>
            <person name="Kojima H."/>
            <person name="Fukui M."/>
        </authorList>
    </citation>
    <scope>NUCLEOTIDE SEQUENCE [LARGE SCALE GENOMIC DNA]</scope>
    <source>
        <strain evidence="9">HC45</strain>
    </source>
</reference>
<dbReference type="HAMAP" id="MF_01357">
    <property type="entry name" value="NDH1_NuoC"/>
    <property type="match status" value="1"/>
</dbReference>
<dbReference type="PANTHER" id="PTHR10884:SF14">
    <property type="entry name" value="NADH DEHYDROGENASE [UBIQUINONE] IRON-SULFUR PROTEIN 3, MITOCHONDRIAL"/>
    <property type="match status" value="1"/>
</dbReference>
<dbReference type="RefSeq" id="WP_068136841.1">
    <property type="nucleotide sequence ID" value="NZ_AP014924.1"/>
</dbReference>
<dbReference type="EMBL" id="AP014924">
    <property type="protein sequence ID" value="BAS27663.1"/>
    <property type="molecule type" value="Genomic_DNA"/>
</dbReference>
<keyword evidence="3 5" id="KW-0874">Quinone</keyword>
<protein>
    <recommendedName>
        <fullName evidence="3">NADH-quinone oxidoreductase subunit C</fullName>
        <ecNumber evidence="3">7.1.1.-</ecNumber>
    </recommendedName>
    <alternativeName>
        <fullName evidence="3">NADH dehydrogenase I subunit C</fullName>
    </alternativeName>
    <alternativeName>
        <fullName evidence="3">NDH-1 subunit C</fullName>
    </alternativeName>
</protein>
<name>A0A0K2SKN4_LIMPI</name>
<comment type="function">
    <text evidence="3">NDH-1 shuttles electrons from NADH, via FMN and iron-sulfur (Fe-S) centers, to quinones in the respiratory chain. The immediate electron acceptor for the enzyme in this species is believed to be a menaquinone. Couples the redox reaction to proton translocation (for every two electrons transferred, four hydrogen ions are translocated across the cytoplasmic membrane), and thus conserves the redox energy in a proton gradient.</text>
</comment>
<keyword evidence="2 3" id="KW-0813">Transport</keyword>
<dbReference type="NCBIfam" id="TIGR01961">
    <property type="entry name" value="NuoC_fam"/>
    <property type="match status" value="1"/>
</dbReference>
<comment type="similarity">
    <text evidence="1 3 4">Belongs to the complex I 30 kDa subunit family.</text>
</comment>
<organism evidence="8 9">
    <name type="scientific">Limnochorda pilosa</name>
    <dbReference type="NCBI Taxonomy" id="1555112"/>
    <lineage>
        <taxon>Bacteria</taxon>
        <taxon>Bacillati</taxon>
        <taxon>Bacillota</taxon>
        <taxon>Limnochordia</taxon>
        <taxon>Limnochordales</taxon>
        <taxon>Limnochordaceae</taxon>
        <taxon>Limnochorda</taxon>
    </lineage>
</organism>
<dbReference type="EC" id="7.1.1.-" evidence="3"/>
<evidence type="ECO:0000256" key="1">
    <source>
        <dbReference type="ARBA" id="ARBA00007569"/>
    </source>
</evidence>
<feature type="compositionally biased region" description="Basic and acidic residues" evidence="6">
    <location>
        <begin position="59"/>
        <end position="78"/>
    </location>
</feature>
<dbReference type="SUPFAM" id="SSF143243">
    <property type="entry name" value="Nqo5-like"/>
    <property type="match status" value="1"/>
</dbReference>
<evidence type="ECO:0000256" key="3">
    <source>
        <dbReference type="HAMAP-Rule" id="MF_01357"/>
    </source>
</evidence>
<comment type="subunit">
    <text evidence="3">NDH-1 is composed of 14 different subunits. Subunits NuoB, C, D, E, F, and G constitute the peripheral sector of the complex.</text>
</comment>
<evidence type="ECO:0000256" key="6">
    <source>
        <dbReference type="SAM" id="MobiDB-lite"/>
    </source>
</evidence>
<accession>A0A0K2SKN4</accession>
<evidence type="ECO:0000256" key="2">
    <source>
        <dbReference type="ARBA" id="ARBA00022448"/>
    </source>
</evidence>
<feature type="domain" description="NADH:ubiquinone oxidoreductase 30kDa subunit" evidence="7">
    <location>
        <begin position="118"/>
        <end position="234"/>
    </location>
</feature>
<evidence type="ECO:0000313" key="8">
    <source>
        <dbReference type="EMBL" id="BAS27663.1"/>
    </source>
</evidence>
<evidence type="ECO:0000259" key="7">
    <source>
        <dbReference type="Pfam" id="PF00329"/>
    </source>
</evidence>
<dbReference type="GO" id="GO:0050136">
    <property type="term" value="F:NADH dehydrogenase (quinone) (non-electrogenic) activity"/>
    <property type="evidence" value="ECO:0007669"/>
    <property type="project" value="UniProtKB-UniRule"/>
</dbReference>
<dbReference type="InterPro" id="IPR010218">
    <property type="entry name" value="NADH_DH_suC"/>
</dbReference>
<sequence length="252" mass="28527">MADEEKDQQAKDGKPEQPEPGRRGGRRARPEGTRPARAQGTPGDAAGAEAPKAEGPARPARDGAVEHGHARPARKEEAPGPQDDAPELPEPLARALARIQARFPDLKARGRRDLWLEVEVEPGRLVEVATYLRDDPELRFDYLAMLSGVDRLEEGFEVVDHLTSLEKGLRLILRTRVPRSEPVCPSVTGVWPGADWHERETYDLMGVRFEGHPDLRRILLREDWEGHPLRKDYVDRRPPRRIQVKADWQRKA</sequence>
<dbReference type="GO" id="GO:0005886">
    <property type="term" value="C:plasma membrane"/>
    <property type="evidence" value="ECO:0007669"/>
    <property type="project" value="UniProtKB-SubCell"/>
</dbReference>
<dbReference type="Proteomes" id="UP000065807">
    <property type="component" value="Chromosome"/>
</dbReference>
<dbReference type="GO" id="GO:0048038">
    <property type="term" value="F:quinone binding"/>
    <property type="evidence" value="ECO:0007669"/>
    <property type="project" value="UniProtKB-KW"/>
</dbReference>
<dbReference type="GO" id="GO:0008137">
    <property type="term" value="F:NADH dehydrogenase (ubiquinone) activity"/>
    <property type="evidence" value="ECO:0007669"/>
    <property type="project" value="InterPro"/>
</dbReference>
<feature type="compositionally biased region" description="Low complexity" evidence="6">
    <location>
        <begin position="45"/>
        <end position="58"/>
    </location>
</feature>
<keyword evidence="3 4" id="KW-1278">Translocase</keyword>
<evidence type="ECO:0000313" key="9">
    <source>
        <dbReference type="Proteomes" id="UP000065807"/>
    </source>
</evidence>
<evidence type="ECO:0000256" key="5">
    <source>
        <dbReference type="RuleBase" id="RU003582"/>
    </source>
</evidence>
<keyword evidence="9" id="KW-1185">Reference proteome</keyword>
<evidence type="ECO:0000256" key="4">
    <source>
        <dbReference type="RuleBase" id="RU003456"/>
    </source>
</evidence>
<keyword evidence="3" id="KW-1003">Cell membrane</keyword>
<proteinExistence type="inferred from homology"/>
<dbReference type="OrthoDB" id="9803286at2"/>
<dbReference type="InterPro" id="IPR001268">
    <property type="entry name" value="NADH_UbQ_OxRdtase_30kDa_su"/>
</dbReference>
<dbReference type="STRING" id="1555112.LIP_1819"/>
<feature type="compositionally biased region" description="Basic and acidic residues" evidence="6">
    <location>
        <begin position="7"/>
        <end position="34"/>
    </location>
</feature>
<dbReference type="KEGG" id="lpil:LIP_1819"/>
<comment type="subcellular location">
    <subcellularLocation>
        <location evidence="3">Cell membrane</location>
        <topology evidence="3">Peripheral membrane protein</topology>
        <orientation evidence="3">Cytoplasmic side</orientation>
    </subcellularLocation>
</comment>
<keyword evidence="3 4" id="KW-0520">NAD</keyword>
<dbReference type="PANTHER" id="PTHR10884">
    <property type="entry name" value="NADH DEHYDROGENASE UBIQUINONE IRON-SULFUR PROTEIN 3"/>
    <property type="match status" value="1"/>
</dbReference>
<dbReference type="PATRIC" id="fig|1555112.3.peg.1851"/>
<gene>
    <name evidence="3" type="primary">nuoC</name>
    <name evidence="8" type="ORF">LIP_1819</name>
</gene>
<dbReference type="Gene3D" id="3.30.460.80">
    <property type="entry name" value="NADH:ubiquinone oxidoreductase, 30kDa subunit"/>
    <property type="match status" value="1"/>
</dbReference>
<dbReference type="InterPro" id="IPR037232">
    <property type="entry name" value="NADH_quin_OxRdtase_su_C/D-like"/>
</dbReference>
<keyword evidence="3" id="KW-0472">Membrane</keyword>
<feature type="region of interest" description="Disordered" evidence="6">
    <location>
        <begin position="1"/>
        <end position="88"/>
    </location>
</feature>
<dbReference type="PROSITE" id="PS00542">
    <property type="entry name" value="COMPLEX1_30K"/>
    <property type="match status" value="1"/>
</dbReference>
<comment type="catalytic activity">
    <reaction evidence="3 5">
        <text>a quinone + NADH + 5 H(+)(in) = a quinol + NAD(+) + 4 H(+)(out)</text>
        <dbReference type="Rhea" id="RHEA:57888"/>
        <dbReference type="ChEBI" id="CHEBI:15378"/>
        <dbReference type="ChEBI" id="CHEBI:24646"/>
        <dbReference type="ChEBI" id="CHEBI:57540"/>
        <dbReference type="ChEBI" id="CHEBI:57945"/>
        <dbReference type="ChEBI" id="CHEBI:132124"/>
    </reaction>
</comment>
<dbReference type="AlphaFoldDB" id="A0A0K2SKN4"/>
<dbReference type="Pfam" id="PF00329">
    <property type="entry name" value="Complex1_30kDa"/>
    <property type="match status" value="1"/>
</dbReference>
<dbReference type="InterPro" id="IPR020396">
    <property type="entry name" value="NADH_UbQ_OxRdtase_CS"/>
</dbReference>
<reference evidence="9" key="1">
    <citation type="submission" date="2015-07" db="EMBL/GenBank/DDBJ databases">
        <title>Complete genome sequence and phylogenetic analysis of Limnochorda pilosa.</title>
        <authorList>
            <person name="Watanabe M."/>
            <person name="Kojima H."/>
            <person name="Fukui M."/>
        </authorList>
    </citation>
    <scope>NUCLEOTIDE SEQUENCE [LARGE SCALE GENOMIC DNA]</scope>
    <source>
        <strain evidence="9">HC45</strain>
    </source>
</reference>